<accession>A0A218NLP6</accession>
<dbReference type="OrthoDB" id="6637at2157"/>
<dbReference type="KEGG" id="marh:Mia14_0054"/>
<protein>
    <submittedName>
        <fullName evidence="1">Uncharacterized protein</fullName>
    </submittedName>
</protein>
<dbReference type="GeneID" id="33313614"/>
<reference evidence="1 2" key="1">
    <citation type="journal article" date="2017" name="Nat. Commun.">
        <title>'ARMAN' archaea depend on association with euryarchaeal host in culture and in situ.</title>
        <authorList>
            <person name="Golyshina O."/>
            <person name="Toshchakov S."/>
            <person name="Makarova K."/>
            <person name="Gavrilov S."/>
            <person name="Korzhenkov A."/>
            <person name="La Cono V."/>
            <person name="Arcadi E."/>
            <person name="Nechitaylo T."/>
            <person name="Ferrer M."/>
            <person name="Kublanov I."/>
            <person name="Wolf Y."/>
            <person name="Yakimov M."/>
            <person name="Golyshin P."/>
            <person name="Slesarev A."/>
            <person name="Kozyavkin S."/>
        </authorList>
    </citation>
    <scope>NUCLEOTIDE SEQUENCE [LARGE SCALE GENOMIC DNA]</scope>
    <source>
        <strain evidence="1 2">Mia14</strain>
    </source>
</reference>
<gene>
    <name evidence="1" type="ORF">Mia14_0054</name>
</gene>
<organism evidence="1 2">
    <name type="scientific">Candidatus Mancarchaeum acidiphilum</name>
    <dbReference type="NCBI Taxonomy" id="1920749"/>
    <lineage>
        <taxon>Archaea</taxon>
        <taxon>Candidatus Micrarchaeota</taxon>
        <taxon>Candidatus Mancarchaeum</taxon>
    </lineage>
</organism>
<sequence>MENKISITYAPIHEIIVHEIVKVELEDLKRERVTPSGTLPLYWCSGIIFSFSSLPMSRKVLDDYLDGRIHWMEVHFSQMKEYSSSIELKDEQHYSGKIEIRVIDTSKSNVHQEFIKWLKKNTKV</sequence>
<name>A0A218NLP6_9ARCH</name>
<proteinExistence type="predicted"/>
<dbReference type="Proteomes" id="UP000197679">
    <property type="component" value="Chromosome"/>
</dbReference>
<dbReference type="EMBL" id="CP019964">
    <property type="protein sequence ID" value="ASI13397.1"/>
    <property type="molecule type" value="Genomic_DNA"/>
</dbReference>
<keyword evidence="2" id="KW-1185">Reference proteome</keyword>
<dbReference type="RefSeq" id="WP_088819568.1">
    <property type="nucleotide sequence ID" value="NZ_CP019964.1"/>
</dbReference>
<evidence type="ECO:0000313" key="1">
    <source>
        <dbReference type="EMBL" id="ASI13397.1"/>
    </source>
</evidence>
<evidence type="ECO:0000313" key="2">
    <source>
        <dbReference type="Proteomes" id="UP000197679"/>
    </source>
</evidence>
<dbReference type="AlphaFoldDB" id="A0A218NLP6"/>